<feature type="non-terminal residue" evidence="1">
    <location>
        <position position="1"/>
    </location>
</feature>
<comment type="caution">
    <text evidence="1">The sequence shown here is derived from an EMBL/GenBank/DDBJ whole genome shotgun (WGS) entry which is preliminary data.</text>
</comment>
<keyword evidence="2" id="KW-1185">Reference proteome</keyword>
<name>A0A5J9SD17_9POAL</name>
<dbReference type="EMBL" id="RWGY01001056">
    <property type="protein sequence ID" value="TVT97197.1"/>
    <property type="molecule type" value="Genomic_DNA"/>
</dbReference>
<evidence type="ECO:0000313" key="1">
    <source>
        <dbReference type="EMBL" id="TVT97197.1"/>
    </source>
</evidence>
<dbReference type="Gramene" id="TVT97197">
    <property type="protein sequence ID" value="TVT97197"/>
    <property type="gene ID" value="EJB05_57569"/>
</dbReference>
<gene>
    <name evidence="1" type="ORF">EJB05_57569</name>
</gene>
<dbReference type="Proteomes" id="UP000324897">
    <property type="component" value="Unassembled WGS sequence"/>
</dbReference>
<dbReference type="AlphaFoldDB" id="A0A5J9SD17"/>
<sequence length="245" mass="27029">MVSHGRDQAGLASPRWTIQQIPPLPCLPNLLIVILSLDEPVKVINDGLFQLLVHGKCVECRWVVEVDWGPYEAPFELHAVIYVSHLLALCHANHHLVIFVHAADSQALLQAGVDACRKVPDAREQQVSHLIWHQLVHHAAHQHQGCCDGCSRGDGLLVGLDDLVGGVRCTFRPSNKEASTQVRSVFISTVRVAELACGESCSLLRPEEDSSTSTEIDKVMERNISVIVPHQNLSNLGRCHHNLLD</sequence>
<evidence type="ECO:0000313" key="2">
    <source>
        <dbReference type="Proteomes" id="UP000324897"/>
    </source>
</evidence>
<reference evidence="1 2" key="1">
    <citation type="journal article" date="2019" name="Sci. Rep.">
        <title>A high-quality genome of Eragrostis curvula grass provides insights into Poaceae evolution and supports new strategies to enhance forage quality.</title>
        <authorList>
            <person name="Carballo J."/>
            <person name="Santos B.A.C.M."/>
            <person name="Zappacosta D."/>
            <person name="Garbus I."/>
            <person name="Selva J.P."/>
            <person name="Gallo C.A."/>
            <person name="Diaz A."/>
            <person name="Albertini E."/>
            <person name="Caccamo M."/>
            <person name="Echenique V."/>
        </authorList>
    </citation>
    <scope>NUCLEOTIDE SEQUENCE [LARGE SCALE GENOMIC DNA]</scope>
    <source>
        <strain evidence="2">cv. Victoria</strain>
        <tissue evidence="1">Leaf</tissue>
    </source>
</reference>
<organism evidence="1 2">
    <name type="scientific">Eragrostis curvula</name>
    <name type="common">weeping love grass</name>
    <dbReference type="NCBI Taxonomy" id="38414"/>
    <lineage>
        <taxon>Eukaryota</taxon>
        <taxon>Viridiplantae</taxon>
        <taxon>Streptophyta</taxon>
        <taxon>Embryophyta</taxon>
        <taxon>Tracheophyta</taxon>
        <taxon>Spermatophyta</taxon>
        <taxon>Magnoliopsida</taxon>
        <taxon>Liliopsida</taxon>
        <taxon>Poales</taxon>
        <taxon>Poaceae</taxon>
        <taxon>PACMAD clade</taxon>
        <taxon>Chloridoideae</taxon>
        <taxon>Eragrostideae</taxon>
        <taxon>Eragrostidinae</taxon>
        <taxon>Eragrostis</taxon>
    </lineage>
</organism>
<protein>
    <submittedName>
        <fullName evidence="1">Uncharacterized protein</fullName>
    </submittedName>
</protein>
<accession>A0A5J9SD17</accession>
<proteinExistence type="predicted"/>